<keyword evidence="2" id="KW-0175">Coiled coil</keyword>
<dbReference type="InterPro" id="IPR036910">
    <property type="entry name" value="HMG_box_dom_sf"/>
</dbReference>
<dbReference type="GO" id="GO:0005634">
    <property type="term" value="C:nucleus"/>
    <property type="evidence" value="ECO:0007669"/>
    <property type="project" value="UniProtKB-UniRule"/>
</dbReference>
<dbReference type="Gene3D" id="1.10.30.10">
    <property type="entry name" value="High mobility group box domain"/>
    <property type="match status" value="1"/>
</dbReference>
<evidence type="ECO:0000256" key="2">
    <source>
        <dbReference type="SAM" id="Coils"/>
    </source>
</evidence>
<dbReference type="SUPFAM" id="SSF47095">
    <property type="entry name" value="HMG-box"/>
    <property type="match status" value="1"/>
</dbReference>
<keyword evidence="1" id="KW-0539">Nucleus</keyword>
<evidence type="ECO:0000313" key="4">
    <source>
        <dbReference type="EMBL" id="RKP30812.1"/>
    </source>
</evidence>
<feature type="coiled-coil region" evidence="2">
    <location>
        <begin position="75"/>
        <end position="110"/>
    </location>
</feature>
<dbReference type="InterPro" id="IPR009071">
    <property type="entry name" value="HMG_box_dom"/>
</dbReference>
<dbReference type="Pfam" id="PF09011">
    <property type="entry name" value="HMG_box_2"/>
    <property type="match status" value="1"/>
</dbReference>
<evidence type="ECO:0000313" key="5">
    <source>
        <dbReference type="Proteomes" id="UP000268321"/>
    </source>
</evidence>
<dbReference type="Proteomes" id="UP000268321">
    <property type="component" value="Unassembled WGS sequence"/>
</dbReference>
<organism evidence="4 5">
    <name type="scientific">Metschnikowia bicuspidata</name>
    <dbReference type="NCBI Taxonomy" id="27322"/>
    <lineage>
        <taxon>Eukaryota</taxon>
        <taxon>Fungi</taxon>
        <taxon>Dikarya</taxon>
        <taxon>Ascomycota</taxon>
        <taxon>Saccharomycotina</taxon>
        <taxon>Pichiomycetes</taxon>
        <taxon>Metschnikowiaceae</taxon>
        <taxon>Metschnikowia</taxon>
    </lineage>
</organism>
<dbReference type="OrthoDB" id="4092398at2759"/>
<dbReference type="AlphaFoldDB" id="A0A4P9ZEF5"/>
<evidence type="ECO:0000259" key="3">
    <source>
        <dbReference type="PROSITE" id="PS50118"/>
    </source>
</evidence>
<dbReference type="GO" id="GO:0003677">
    <property type="term" value="F:DNA binding"/>
    <property type="evidence" value="ECO:0007669"/>
    <property type="project" value="UniProtKB-UniRule"/>
</dbReference>
<evidence type="ECO:0000256" key="1">
    <source>
        <dbReference type="PROSITE-ProRule" id="PRU00267"/>
    </source>
</evidence>
<feature type="domain" description="HMG box" evidence="3">
    <location>
        <begin position="172"/>
        <end position="233"/>
    </location>
</feature>
<keyword evidence="1" id="KW-0238">DNA-binding</keyword>
<sequence>MLQSAANIRAAALLTLAIQSRTLSVSAVMLSARQARRQESVYKEIEKHTSLIAGLSEAGAAKQKKKAVAAITALHAKELKNLDLLKKKIKEQQKALVARNKEEYKKLLAKATKPCRRMPAIAAYIKENAGSGVPLTDLSRQWSHVTADEKERYQQLADKIYEETLRIWTPEPKSPPNAYASFIQKHYPDGVSFAEASKQISAQWKALSDAEKEKHKPSAQELEKYAAEKKAWIEKRVQLYLDAKAKK</sequence>
<gene>
    <name evidence="4" type="ORF">METBISCDRAFT_27074</name>
</gene>
<protein>
    <recommendedName>
        <fullName evidence="3">HMG box domain-containing protein</fullName>
    </recommendedName>
</protein>
<reference evidence="5" key="1">
    <citation type="journal article" date="2018" name="Nat. Microbiol.">
        <title>Leveraging single-cell genomics to expand the fungal tree of life.</title>
        <authorList>
            <person name="Ahrendt S.R."/>
            <person name="Quandt C.A."/>
            <person name="Ciobanu D."/>
            <person name="Clum A."/>
            <person name="Salamov A."/>
            <person name="Andreopoulos B."/>
            <person name="Cheng J.F."/>
            <person name="Woyke T."/>
            <person name="Pelin A."/>
            <person name="Henrissat B."/>
            <person name="Reynolds N.K."/>
            <person name="Benny G.L."/>
            <person name="Smith M.E."/>
            <person name="James T.Y."/>
            <person name="Grigoriev I.V."/>
        </authorList>
    </citation>
    <scope>NUCLEOTIDE SEQUENCE [LARGE SCALE GENOMIC DNA]</scope>
    <source>
        <strain evidence="5">Baker2002</strain>
    </source>
</reference>
<keyword evidence="5" id="KW-1185">Reference proteome</keyword>
<accession>A0A4P9ZEF5</accession>
<feature type="DNA-binding region" description="HMG box" evidence="1">
    <location>
        <begin position="172"/>
        <end position="233"/>
    </location>
</feature>
<proteinExistence type="predicted"/>
<dbReference type="CDD" id="cd00084">
    <property type="entry name" value="HMG-box_SF"/>
    <property type="match status" value="1"/>
</dbReference>
<dbReference type="EMBL" id="ML004451">
    <property type="protein sequence ID" value="RKP30812.1"/>
    <property type="molecule type" value="Genomic_DNA"/>
</dbReference>
<dbReference type="PROSITE" id="PS50118">
    <property type="entry name" value="HMG_BOX_2"/>
    <property type="match status" value="1"/>
</dbReference>
<name>A0A4P9ZEF5_9ASCO</name>
<dbReference type="SMART" id="SM00398">
    <property type="entry name" value="HMG"/>
    <property type="match status" value="1"/>
</dbReference>